<gene>
    <name evidence="3" type="ORF">PENCOP_c001G00040</name>
</gene>
<evidence type="ECO:0000256" key="1">
    <source>
        <dbReference type="ARBA" id="ARBA00023242"/>
    </source>
</evidence>
<dbReference type="STRING" id="36646.A0A1V6V7L4"/>
<dbReference type="PANTHER" id="PTHR47425:SF3">
    <property type="entry name" value="ZN(II)2CYS6 TRANSCRIPTION FACTOR (EUROFUNG)"/>
    <property type="match status" value="1"/>
</dbReference>
<protein>
    <recommendedName>
        <fullName evidence="2">Xylanolytic transcriptional activator regulatory domain-containing protein</fullName>
    </recommendedName>
</protein>
<evidence type="ECO:0000259" key="2">
    <source>
        <dbReference type="SMART" id="SM00906"/>
    </source>
</evidence>
<proteinExistence type="predicted"/>
<feature type="domain" description="Xylanolytic transcriptional activator regulatory" evidence="2">
    <location>
        <begin position="117"/>
        <end position="189"/>
    </location>
</feature>
<dbReference type="Pfam" id="PF04082">
    <property type="entry name" value="Fungal_trans"/>
    <property type="match status" value="1"/>
</dbReference>
<evidence type="ECO:0000313" key="3">
    <source>
        <dbReference type="EMBL" id="OQE46685.1"/>
    </source>
</evidence>
<dbReference type="PANTHER" id="PTHR47425">
    <property type="entry name" value="FARB-RELATED"/>
    <property type="match status" value="1"/>
</dbReference>
<keyword evidence="1" id="KW-0539">Nucleus</keyword>
<dbReference type="CDD" id="cd12148">
    <property type="entry name" value="fungal_TF_MHR"/>
    <property type="match status" value="1"/>
</dbReference>
<dbReference type="GO" id="GO:0006351">
    <property type="term" value="P:DNA-templated transcription"/>
    <property type="evidence" value="ECO:0007669"/>
    <property type="project" value="InterPro"/>
</dbReference>
<dbReference type="InterPro" id="IPR007219">
    <property type="entry name" value="XnlR_reg_dom"/>
</dbReference>
<dbReference type="Proteomes" id="UP000191500">
    <property type="component" value="Unassembled WGS sequence"/>
</dbReference>
<dbReference type="GO" id="GO:0003677">
    <property type="term" value="F:DNA binding"/>
    <property type="evidence" value="ECO:0007669"/>
    <property type="project" value="InterPro"/>
</dbReference>
<organism evidence="3 4">
    <name type="scientific">Penicillium coprophilum</name>
    <dbReference type="NCBI Taxonomy" id="36646"/>
    <lineage>
        <taxon>Eukaryota</taxon>
        <taxon>Fungi</taxon>
        <taxon>Dikarya</taxon>
        <taxon>Ascomycota</taxon>
        <taxon>Pezizomycotina</taxon>
        <taxon>Eurotiomycetes</taxon>
        <taxon>Eurotiomycetidae</taxon>
        <taxon>Eurotiales</taxon>
        <taxon>Aspergillaceae</taxon>
        <taxon>Penicillium</taxon>
    </lineage>
</organism>
<comment type="caution">
    <text evidence="3">The sequence shown here is derived from an EMBL/GenBank/DDBJ whole genome shotgun (WGS) entry which is preliminary data.</text>
</comment>
<dbReference type="EMBL" id="MDDG01000001">
    <property type="protein sequence ID" value="OQE46685.1"/>
    <property type="molecule type" value="Genomic_DNA"/>
</dbReference>
<reference evidence="4" key="1">
    <citation type="journal article" date="2017" name="Nat. Microbiol.">
        <title>Global analysis of biosynthetic gene clusters reveals vast potential of secondary metabolite production in Penicillium species.</title>
        <authorList>
            <person name="Nielsen J.C."/>
            <person name="Grijseels S."/>
            <person name="Prigent S."/>
            <person name="Ji B."/>
            <person name="Dainat J."/>
            <person name="Nielsen K.F."/>
            <person name="Frisvad J.C."/>
            <person name="Workman M."/>
            <person name="Nielsen J."/>
        </authorList>
    </citation>
    <scope>NUCLEOTIDE SEQUENCE [LARGE SCALE GENOMIC DNA]</scope>
    <source>
        <strain evidence="4">IBT 31321</strain>
    </source>
</reference>
<keyword evidence="4" id="KW-1185">Reference proteome</keyword>
<name>A0A1V6V7L4_9EURO</name>
<dbReference type="SMART" id="SM00906">
    <property type="entry name" value="Fungal_trans"/>
    <property type="match status" value="1"/>
</dbReference>
<evidence type="ECO:0000313" key="4">
    <source>
        <dbReference type="Proteomes" id="UP000191500"/>
    </source>
</evidence>
<dbReference type="AlphaFoldDB" id="A0A1V6V7L4"/>
<accession>A0A1V6V7L4</accession>
<dbReference type="InterPro" id="IPR052761">
    <property type="entry name" value="Fungal_Detox/Toxin_TFs"/>
</dbReference>
<sequence>MPPRPFQLTLVRAYINNIHPRVPFVDIKKLLHAISTEDPSQHISILLLQAILFAGSASISATELSAAGYRNKATACGEFFARARCLFDLDYEKDRLTVIKSLVLLSFWKVKGTEKDPRHWMGIAVSLAYTAGLHRFPDHRISVASQRDHTRTWWSLFCRDRMLSLSAKRAGIIDDDAFETPILTLADFEFSTYSPRETCALGISEVCPDLEIQKRLALLFIENVKLSICISRVITALEFPKGLSSDSLSDISGVSPSPDGVSVLAKFYCIQELESWVASLPATITELPLFHLLSSEANRILRSHYCALRTLQLAASTLIYQSLENK</sequence>
<dbReference type="GO" id="GO:0008270">
    <property type="term" value="F:zinc ion binding"/>
    <property type="evidence" value="ECO:0007669"/>
    <property type="project" value="InterPro"/>
</dbReference>